<dbReference type="PANTHER" id="PTHR43652">
    <property type="entry name" value="BASIC AMINO ACID ANTIPORTER YFCC-RELATED"/>
    <property type="match status" value="1"/>
</dbReference>
<feature type="domain" description="RCK C-terminal" evidence="8">
    <location>
        <begin position="211"/>
        <end position="295"/>
    </location>
</feature>
<evidence type="ECO:0000256" key="1">
    <source>
        <dbReference type="ARBA" id="ARBA00004141"/>
    </source>
</evidence>
<dbReference type="RefSeq" id="WP_201071133.1">
    <property type="nucleotide sequence ID" value="NZ_CP067420.1"/>
</dbReference>
<gene>
    <name evidence="9" type="ORF">IGS68_16155</name>
</gene>
<keyword evidence="2" id="KW-0813">Transport</keyword>
<reference evidence="9" key="1">
    <citation type="submission" date="2021-02" db="EMBL/GenBank/DDBJ databases">
        <title>Skermanella TT6 skin isolate.</title>
        <authorList>
            <person name="Lee K."/>
            <person name="Ganzorig M."/>
        </authorList>
    </citation>
    <scope>NUCLEOTIDE SEQUENCE</scope>
    <source>
        <strain evidence="9">TT6</strain>
    </source>
</reference>
<dbReference type="Gene3D" id="3.30.70.1450">
    <property type="entry name" value="Regulator of K+ conductance, C-terminal domain"/>
    <property type="match status" value="2"/>
</dbReference>
<dbReference type="Pfam" id="PF02080">
    <property type="entry name" value="TrkA_C"/>
    <property type="match status" value="1"/>
</dbReference>
<keyword evidence="5 7" id="KW-1133">Transmembrane helix</keyword>
<dbReference type="InterPro" id="IPR004680">
    <property type="entry name" value="Cit_transptr-like_dom"/>
</dbReference>
<evidence type="ECO:0000256" key="7">
    <source>
        <dbReference type="SAM" id="Phobius"/>
    </source>
</evidence>
<evidence type="ECO:0000256" key="3">
    <source>
        <dbReference type="ARBA" id="ARBA00022692"/>
    </source>
</evidence>
<evidence type="ECO:0000313" key="10">
    <source>
        <dbReference type="Proteomes" id="UP000595197"/>
    </source>
</evidence>
<feature type="domain" description="RCK C-terminal" evidence="8">
    <location>
        <begin position="301"/>
        <end position="385"/>
    </location>
</feature>
<evidence type="ECO:0000256" key="2">
    <source>
        <dbReference type="ARBA" id="ARBA00022448"/>
    </source>
</evidence>
<feature type="transmembrane region" description="Helical" evidence="7">
    <location>
        <begin position="94"/>
        <end position="112"/>
    </location>
</feature>
<keyword evidence="4" id="KW-0677">Repeat</keyword>
<dbReference type="InterPro" id="IPR006037">
    <property type="entry name" value="RCK_C"/>
</dbReference>
<accession>A0ABX7B392</accession>
<dbReference type="InterPro" id="IPR036721">
    <property type="entry name" value="RCK_C_sf"/>
</dbReference>
<dbReference type="EMBL" id="CP067420">
    <property type="protein sequence ID" value="QQP87630.1"/>
    <property type="molecule type" value="Genomic_DNA"/>
</dbReference>
<dbReference type="SUPFAM" id="SSF116726">
    <property type="entry name" value="TrkA C-terminal domain-like"/>
    <property type="match status" value="2"/>
</dbReference>
<feature type="transmembrane region" description="Helical" evidence="7">
    <location>
        <begin position="140"/>
        <end position="164"/>
    </location>
</feature>
<dbReference type="InterPro" id="IPR051679">
    <property type="entry name" value="DASS-Related_Transporters"/>
</dbReference>
<feature type="transmembrane region" description="Helical" evidence="7">
    <location>
        <begin position="532"/>
        <end position="551"/>
    </location>
</feature>
<organism evidence="9 10">
    <name type="scientific">Skermanella cutis</name>
    <dbReference type="NCBI Taxonomy" id="2775420"/>
    <lineage>
        <taxon>Bacteria</taxon>
        <taxon>Pseudomonadati</taxon>
        <taxon>Pseudomonadota</taxon>
        <taxon>Alphaproteobacteria</taxon>
        <taxon>Rhodospirillales</taxon>
        <taxon>Azospirillaceae</taxon>
        <taxon>Skermanella</taxon>
    </lineage>
</organism>
<feature type="transmembrane region" description="Helical" evidence="7">
    <location>
        <begin position="6"/>
        <end position="23"/>
    </location>
</feature>
<feature type="transmembrane region" description="Helical" evidence="7">
    <location>
        <begin position="176"/>
        <end position="198"/>
    </location>
</feature>
<dbReference type="Pfam" id="PF03600">
    <property type="entry name" value="CitMHS"/>
    <property type="match status" value="1"/>
</dbReference>
<comment type="subcellular location">
    <subcellularLocation>
        <location evidence="1">Membrane</location>
        <topology evidence="1">Multi-pass membrane protein</topology>
    </subcellularLocation>
</comment>
<feature type="transmembrane region" description="Helical" evidence="7">
    <location>
        <begin position="571"/>
        <end position="591"/>
    </location>
</feature>
<feature type="transmembrane region" description="Helical" evidence="7">
    <location>
        <begin position="448"/>
        <end position="466"/>
    </location>
</feature>
<feature type="transmembrane region" description="Helical" evidence="7">
    <location>
        <begin position="52"/>
        <end position="73"/>
    </location>
</feature>
<evidence type="ECO:0000256" key="5">
    <source>
        <dbReference type="ARBA" id="ARBA00022989"/>
    </source>
</evidence>
<name>A0ABX7B392_9PROT</name>
<evidence type="ECO:0000256" key="4">
    <source>
        <dbReference type="ARBA" id="ARBA00022737"/>
    </source>
</evidence>
<dbReference type="Proteomes" id="UP000595197">
    <property type="component" value="Chromosome"/>
</dbReference>
<protein>
    <submittedName>
        <fullName evidence="9">SLC13 family permease</fullName>
    </submittedName>
</protein>
<keyword evidence="3 7" id="KW-0812">Transmembrane</keyword>
<feature type="transmembrane region" description="Helical" evidence="7">
    <location>
        <begin position="403"/>
        <end position="436"/>
    </location>
</feature>
<evidence type="ECO:0000256" key="6">
    <source>
        <dbReference type="ARBA" id="ARBA00023136"/>
    </source>
</evidence>
<feature type="transmembrane region" description="Helical" evidence="7">
    <location>
        <begin position="494"/>
        <end position="520"/>
    </location>
</feature>
<proteinExistence type="predicted"/>
<evidence type="ECO:0000313" key="9">
    <source>
        <dbReference type="EMBL" id="QQP87630.1"/>
    </source>
</evidence>
<keyword evidence="6 7" id="KW-0472">Membrane</keyword>
<sequence length="593" mass="63836">MSALDFQTIVVFTLLVGVFVAFVREWVPPDIVALSTAAILLLTGVLDTGEVLSVFSNSAVATVAAMFVLSAALERTGVVEAMGNAAMRVVRRDRMLAFLILVGLAVVTSAFINNTPVVVILTPVAVRLCLHLGMAPSKLLIPLSFAAIFGGTCTLIGTSTNLLVDGVAQRMGMEAFGIFEITGFGVIMALIGITYLALVGYRLLPERETTGELLSNQPQRQYLTEVVVPPGSPVTGMTLKEAKLVNLASARVIDVVRQDESLRRELDTVVLRAGDRILMKSGMEGVMGLREHAGFAFDPQVDLQEMSTRSTRVVEGIIGPRSGFVDHRLAEFNLRRRYGLYMIAVHRQGINLREKFEEVRLEVGDMVILEGPEEGVRRLVDSGDLINLTEPVHNPMRRAKAPIAIGAVLAVVVLAALDIMPIAGLALIAAVGVVLTGCLDRDEAYRSIEWRILFLILGMLTLGAAMEKTGAVELVAGAVVDAVGRNEPLIMLSLVYLLASALTEIVSNNAVAVLLTPIAIGIAQQLGVDPRPFVVAVMFGASASFATPIGYQTNTFVYGAGGYKYMDFVKVGLPLNLLFWIVATFLIPLFWPF</sequence>
<evidence type="ECO:0000259" key="8">
    <source>
        <dbReference type="PROSITE" id="PS51202"/>
    </source>
</evidence>
<keyword evidence="10" id="KW-1185">Reference proteome</keyword>
<dbReference type="PANTHER" id="PTHR43652:SF2">
    <property type="entry name" value="BASIC AMINO ACID ANTIPORTER YFCC-RELATED"/>
    <property type="match status" value="1"/>
</dbReference>
<dbReference type="PROSITE" id="PS51202">
    <property type="entry name" value="RCK_C"/>
    <property type="match status" value="2"/>
</dbReference>